<reference evidence="7" key="1">
    <citation type="submission" date="2023-02" db="EMBL/GenBank/DDBJ databases">
        <title>Actinomadura rubrobrunea NBRC 14622.</title>
        <authorList>
            <person name="Ichikawa N."/>
            <person name="Sato H."/>
            <person name="Tonouchi N."/>
        </authorList>
    </citation>
    <scope>NUCLEOTIDE SEQUENCE</scope>
    <source>
        <strain evidence="7">NBRC 14622</strain>
    </source>
</reference>
<evidence type="ECO:0000313" key="8">
    <source>
        <dbReference type="Proteomes" id="UP001165124"/>
    </source>
</evidence>
<dbReference type="PRINTS" id="PR00455">
    <property type="entry name" value="HTHTETR"/>
</dbReference>
<keyword evidence="1" id="KW-0805">Transcription regulation</keyword>
<dbReference type="InterPro" id="IPR036271">
    <property type="entry name" value="Tet_transcr_reg_TetR-rel_C_sf"/>
</dbReference>
<evidence type="ECO:0000259" key="6">
    <source>
        <dbReference type="PROSITE" id="PS50977"/>
    </source>
</evidence>
<dbReference type="AlphaFoldDB" id="A0A9W6PSP1"/>
<dbReference type="Proteomes" id="UP001165124">
    <property type="component" value="Unassembled WGS sequence"/>
</dbReference>
<organism evidence="7 8">
    <name type="scientific">Actinomadura rubrobrunea</name>
    <dbReference type="NCBI Taxonomy" id="115335"/>
    <lineage>
        <taxon>Bacteria</taxon>
        <taxon>Bacillati</taxon>
        <taxon>Actinomycetota</taxon>
        <taxon>Actinomycetes</taxon>
        <taxon>Streptosporangiales</taxon>
        <taxon>Thermomonosporaceae</taxon>
        <taxon>Actinomadura</taxon>
    </lineage>
</organism>
<evidence type="ECO:0000256" key="1">
    <source>
        <dbReference type="ARBA" id="ARBA00023015"/>
    </source>
</evidence>
<proteinExistence type="predicted"/>
<dbReference type="InterPro" id="IPR050109">
    <property type="entry name" value="HTH-type_TetR-like_transc_reg"/>
</dbReference>
<feature type="domain" description="HTH tetR-type" evidence="6">
    <location>
        <begin position="53"/>
        <end position="113"/>
    </location>
</feature>
<comment type="caution">
    <text evidence="7">The sequence shown here is derived from an EMBL/GenBank/DDBJ whole genome shotgun (WGS) entry which is preliminary data.</text>
</comment>
<keyword evidence="2 4" id="KW-0238">DNA-binding</keyword>
<keyword evidence="3" id="KW-0804">Transcription</keyword>
<dbReference type="InterPro" id="IPR001647">
    <property type="entry name" value="HTH_TetR"/>
</dbReference>
<accession>A0A9W6PSP1</accession>
<feature type="region of interest" description="Disordered" evidence="5">
    <location>
        <begin position="1"/>
        <end position="33"/>
    </location>
</feature>
<evidence type="ECO:0000256" key="3">
    <source>
        <dbReference type="ARBA" id="ARBA00023163"/>
    </source>
</evidence>
<dbReference type="PROSITE" id="PS50977">
    <property type="entry name" value="HTH_TETR_2"/>
    <property type="match status" value="1"/>
</dbReference>
<evidence type="ECO:0000256" key="5">
    <source>
        <dbReference type="SAM" id="MobiDB-lite"/>
    </source>
</evidence>
<name>A0A9W6PSP1_9ACTN</name>
<protein>
    <recommendedName>
        <fullName evidence="6">HTH tetR-type domain-containing protein</fullName>
    </recommendedName>
</protein>
<dbReference type="SUPFAM" id="SSF46689">
    <property type="entry name" value="Homeodomain-like"/>
    <property type="match status" value="1"/>
</dbReference>
<sequence length="226" mass="24298">MVEVGHHALNISRAARPRRRRPDGAGRAGETAGMLGRSAPFGELYRPDGTVNGVRKDALLDAAEAVLFEQGTQALTLAAVADRAGVSKGGLLYHFPTKEALVTALVARVIGEFDALIDSFDDGSPGGYSRAYVRATFAILTGEARAHRRWSAITAAATDPELAAPLNEAMARWHGRVREDDPDPLTGAVVRLAAEGLWEVVGHAPDLYDADQLEALQRRLLELLER</sequence>
<dbReference type="PANTHER" id="PTHR30055">
    <property type="entry name" value="HTH-TYPE TRANSCRIPTIONAL REGULATOR RUTR"/>
    <property type="match status" value="1"/>
</dbReference>
<keyword evidence="8" id="KW-1185">Reference proteome</keyword>
<dbReference type="Pfam" id="PF00440">
    <property type="entry name" value="TetR_N"/>
    <property type="match status" value="1"/>
</dbReference>
<dbReference type="EMBL" id="BSRZ01000001">
    <property type="protein sequence ID" value="GLW62501.1"/>
    <property type="molecule type" value="Genomic_DNA"/>
</dbReference>
<dbReference type="InterPro" id="IPR041479">
    <property type="entry name" value="TetR_CgmR_C"/>
</dbReference>
<dbReference type="PANTHER" id="PTHR30055:SF234">
    <property type="entry name" value="HTH-TYPE TRANSCRIPTIONAL REGULATOR BETI"/>
    <property type="match status" value="1"/>
</dbReference>
<evidence type="ECO:0000256" key="2">
    <source>
        <dbReference type="ARBA" id="ARBA00023125"/>
    </source>
</evidence>
<dbReference type="Pfam" id="PF17937">
    <property type="entry name" value="TetR_C_28"/>
    <property type="match status" value="1"/>
</dbReference>
<dbReference type="GO" id="GO:0000976">
    <property type="term" value="F:transcription cis-regulatory region binding"/>
    <property type="evidence" value="ECO:0007669"/>
    <property type="project" value="TreeGrafter"/>
</dbReference>
<feature type="DNA-binding region" description="H-T-H motif" evidence="4">
    <location>
        <begin position="76"/>
        <end position="95"/>
    </location>
</feature>
<evidence type="ECO:0000256" key="4">
    <source>
        <dbReference type="PROSITE-ProRule" id="PRU00335"/>
    </source>
</evidence>
<dbReference type="InterPro" id="IPR009057">
    <property type="entry name" value="Homeodomain-like_sf"/>
</dbReference>
<dbReference type="SUPFAM" id="SSF48498">
    <property type="entry name" value="Tetracyclin repressor-like, C-terminal domain"/>
    <property type="match status" value="1"/>
</dbReference>
<dbReference type="Gene3D" id="1.10.357.10">
    <property type="entry name" value="Tetracycline Repressor, domain 2"/>
    <property type="match status" value="1"/>
</dbReference>
<gene>
    <name evidence="7" type="ORF">Arub01_07450</name>
</gene>
<dbReference type="GO" id="GO:0003700">
    <property type="term" value="F:DNA-binding transcription factor activity"/>
    <property type="evidence" value="ECO:0007669"/>
    <property type="project" value="TreeGrafter"/>
</dbReference>
<evidence type="ECO:0000313" key="7">
    <source>
        <dbReference type="EMBL" id="GLW62501.1"/>
    </source>
</evidence>